<feature type="compositionally biased region" description="Basic and acidic residues" evidence="4">
    <location>
        <begin position="45"/>
        <end position="58"/>
    </location>
</feature>
<dbReference type="AlphaFoldDB" id="A0A5N5DWI8"/>
<comment type="caution">
    <text evidence="5">The sequence shown here is derived from an EMBL/GenBank/DDBJ whole genome shotgun (WGS) entry which is preliminary data.</text>
</comment>
<evidence type="ECO:0000256" key="4">
    <source>
        <dbReference type="SAM" id="MobiDB-lite"/>
    </source>
</evidence>
<feature type="repeat" description="ANK" evidence="3">
    <location>
        <begin position="179"/>
        <end position="215"/>
    </location>
</feature>
<feature type="region of interest" description="Disordered" evidence="4">
    <location>
        <begin position="1"/>
        <end position="69"/>
    </location>
</feature>
<gene>
    <name evidence="5" type="ORF">DBV05_g800</name>
</gene>
<sequence length="409" mass="44389">MEPLMLNGSSSMALGSEDSSTPGKQKAKPPKKGKKHASQPSKPRNVPEKPVQKQERTKRVPKSAPSPTLFMEDARKAGQHAKSIATSQMTSRTKQALAGWNINRWVDETNKLLEVFCTRGSVGAVRQLLSQKCNPGTKAKPRRGPLLNAIRGASAKHSKIVRALLEYQVDVHIVSPRHYNKTPLHLAIENNDNDGYVNMVYDMVFAGVDPNAKDRNGECALEKIFKGPESRGLEKYRLDALALLLLSEEKGGTKVNIQVPATRDTPLHLAVRRRSPMAAAMLLHKGADVNAVNASGMTPLLSAAVMWKGGGRGAASQMAPDDEQMLDILVAQPGIKLDEFAGTQRRTALHHAVVAGMPLAVEILLDKGADPKLRDADGKDAPGLVAWGREKETNDDEKIRMLLSDALGI</sequence>
<feature type="compositionally biased region" description="Basic residues" evidence="4">
    <location>
        <begin position="25"/>
        <end position="37"/>
    </location>
</feature>
<dbReference type="Pfam" id="PF00023">
    <property type="entry name" value="Ank"/>
    <property type="match status" value="2"/>
</dbReference>
<dbReference type="InterPro" id="IPR002110">
    <property type="entry name" value="Ankyrin_rpt"/>
</dbReference>
<name>A0A5N5DWI8_9PEZI</name>
<keyword evidence="6" id="KW-1185">Reference proteome</keyword>
<feature type="compositionally biased region" description="Polar residues" evidence="4">
    <location>
        <begin position="7"/>
        <end position="21"/>
    </location>
</feature>
<dbReference type="SUPFAM" id="SSF48403">
    <property type="entry name" value="Ankyrin repeat"/>
    <property type="match status" value="1"/>
</dbReference>
<feature type="repeat" description="ANK" evidence="3">
    <location>
        <begin position="344"/>
        <end position="376"/>
    </location>
</feature>
<dbReference type="SMART" id="SM00248">
    <property type="entry name" value="ANK"/>
    <property type="match status" value="5"/>
</dbReference>
<reference evidence="5 6" key="1">
    <citation type="journal article" date="2019" name="Sci. Rep.">
        <title>A multi-omics analysis of the grapevine pathogen Lasiodiplodia theobromae reveals that temperature affects the expression of virulence- and pathogenicity-related genes.</title>
        <authorList>
            <person name="Felix C."/>
            <person name="Meneses R."/>
            <person name="Goncalves M.F.M."/>
            <person name="Tilleman L."/>
            <person name="Duarte A.S."/>
            <person name="Jorrin-Novo J.V."/>
            <person name="Van de Peer Y."/>
            <person name="Deforce D."/>
            <person name="Van Nieuwerburgh F."/>
            <person name="Esteves A.C."/>
            <person name="Alves A."/>
        </authorList>
    </citation>
    <scope>NUCLEOTIDE SEQUENCE [LARGE SCALE GENOMIC DNA]</scope>
    <source>
        <strain evidence="5 6">LA-SOL3</strain>
    </source>
</reference>
<dbReference type="Pfam" id="PF12796">
    <property type="entry name" value="Ank_2"/>
    <property type="match status" value="1"/>
</dbReference>
<proteinExistence type="predicted"/>
<evidence type="ECO:0000256" key="2">
    <source>
        <dbReference type="ARBA" id="ARBA00023043"/>
    </source>
</evidence>
<dbReference type="PANTHER" id="PTHR24198">
    <property type="entry name" value="ANKYRIN REPEAT AND PROTEIN KINASE DOMAIN-CONTAINING PROTEIN"/>
    <property type="match status" value="1"/>
</dbReference>
<keyword evidence="2 3" id="KW-0040">ANK repeat</keyword>
<dbReference type="OrthoDB" id="248923at2759"/>
<evidence type="ECO:0000256" key="3">
    <source>
        <dbReference type="PROSITE-ProRule" id="PRU00023"/>
    </source>
</evidence>
<dbReference type="PROSITE" id="PS50297">
    <property type="entry name" value="ANK_REP_REGION"/>
    <property type="match status" value="3"/>
</dbReference>
<evidence type="ECO:0000313" key="5">
    <source>
        <dbReference type="EMBL" id="KAB2580524.1"/>
    </source>
</evidence>
<feature type="repeat" description="ANK" evidence="3">
    <location>
        <begin position="262"/>
        <end position="294"/>
    </location>
</feature>
<keyword evidence="1" id="KW-0677">Repeat</keyword>
<dbReference type="EMBL" id="VCHE01000003">
    <property type="protein sequence ID" value="KAB2580524.1"/>
    <property type="molecule type" value="Genomic_DNA"/>
</dbReference>
<accession>A0A5N5DWI8</accession>
<dbReference type="PROSITE" id="PS50088">
    <property type="entry name" value="ANK_REPEAT"/>
    <property type="match status" value="3"/>
</dbReference>
<dbReference type="Proteomes" id="UP000325902">
    <property type="component" value="Unassembled WGS sequence"/>
</dbReference>
<dbReference type="PANTHER" id="PTHR24198:SF165">
    <property type="entry name" value="ANKYRIN REPEAT-CONTAINING PROTEIN-RELATED"/>
    <property type="match status" value="1"/>
</dbReference>
<protein>
    <submittedName>
        <fullName evidence="5">Uncharacterized protein</fullName>
    </submittedName>
</protein>
<organism evidence="5 6">
    <name type="scientific">Lasiodiplodia theobromae</name>
    <dbReference type="NCBI Taxonomy" id="45133"/>
    <lineage>
        <taxon>Eukaryota</taxon>
        <taxon>Fungi</taxon>
        <taxon>Dikarya</taxon>
        <taxon>Ascomycota</taxon>
        <taxon>Pezizomycotina</taxon>
        <taxon>Dothideomycetes</taxon>
        <taxon>Dothideomycetes incertae sedis</taxon>
        <taxon>Botryosphaeriales</taxon>
        <taxon>Botryosphaeriaceae</taxon>
        <taxon>Lasiodiplodia</taxon>
    </lineage>
</organism>
<dbReference type="Gene3D" id="1.25.40.20">
    <property type="entry name" value="Ankyrin repeat-containing domain"/>
    <property type="match status" value="3"/>
</dbReference>
<evidence type="ECO:0000313" key="6">
    <source>
        <dbReference type="Proteomes" id="UP000325902"/>
    </source>
</evidence>
<dbReference type="InterPro" id="IPR036770">
    <property type="entry name" value="Ankyrin_rpt-contain_sf"/>
</dbReference>
<evidence type="ECO:0000256" key="1">
    <source>
        <dbReference type="ARBA" id="ARBA00022737"/>
    </source>
</evidence>